<dbReference type="AlphaFoldDB" id="A0A834T4K3"/>
<reference evidence="1" key="1">
    <citation type="submission" date="2020-09" db="EMBL/GenBank/DDBJ databases">
        <title>Genome-Enabled Discovery of Anthraquinone Biosynthesis in Senna tora.</title>
        <authorList>
            <person name="Kang S.-H."/>
            <person name="Pandey R.P."/>
            <person name="Lee C.-M."/>
            <person name="Sim J.-S."/>
            <person name="Jeong J.-T."/>
            <person name="Choi B.-S."/>
            <person name="Jung M."/>
            <person name="Ginzburg D."/>
            <person name="Zhao K."/>
            <person name="Won S.Y."/>
            <person name="Oh T.-J."/>
            <person name="Yu Y."/>
            <person name="Kim N.-H."/>
            <person name="Lee O.R."/>
            <person name="Lee T.-H."/>
            <person name="Bashyal P."/>
            <person name="Kim T.-S."/>
            <person name="Lee W.-H."/>
            <person name="Kawkins C."/>
            <person name="Kim C.-K."/>
            <person name="Kim J.S."/>
            <person name="Ahn B.O."/>
            <person name="Rhee S.Y."/>
            <person name="Sohng J.K."/>
        </authorList>
    </citation>
    <scope>NUCLEOTIDE SEQUENCE</scope>
    <source>
        <tissue evidence="1">Leaf</tissue>
    </source>
</reference>
<accession>A0A834T4K3</accession>
<evidence type="ECO:0000313" key="1">
    <source>
        <dbReference type="EMBL" id="KAF7814680.1"/>
    </source>
</evidence>
<dbReference type="Proteomes" id="UP000634136">
    <property type="component" value="Unassembled WGS sequence"/>
</dbReference>
<comment type="caution">
    <text evidence="1">The sequence shown here is derived from an EMBL/GenBank/DDBJ whole genome shotgun (WGS) entry which is preliminary data.</text>
</comment>
<protein>
    <submittedName>
        <fullName evidence="1">Uncharacterized protein</fullName>
    </submittedName>
</protein>
<sequence length="32" mass="3665">MTKKATFFKIPHHAQGDNILPKQLIMNAQVPF</sequence>
<name>A0A834T4K3_9FABA</name>
<gene>
    <name evidence="1" type="ORF">G2W53_028649</name>
    <name evidence="2" type="ORF">G2W53_028896</name>
</gene>
<proteinExistence type="predicted"/>
<dbReference type="EMBL" id="JAAIUW010000009">
    <property type="protein sequence ID" value="KAF7814680.1"/>
    <property type="molecule type" value="Genomic_DNA"/>
</dbReference>
<evidence type="ECO:0000313" key="3">
    <source>
        <dbReference type="Proteomes" id="UP000634136"/>
    </source>
</evidence>
<dbReference type="EMBL" id="JAAIUW010000009">
    <property type="protein sequence ID" value="KAF7814927.1"/>
    <property type="molecule type" value="Genomic_DNA"/>
</dbReference>
<evidence type="ECO:0000313" key="2">
    <source>
        <dbReference type="EMBL" id="KAF7814927.1"/>
    </source>
</evidence>
<keyword evidence="3" id="KW-1185">Reference proteome</keyword>
<organism evidence="1 3">
    <name type="scientific">Senna tora</name>
    <dbReference type="NCBI Taxonomy" id="362788"/>
    <lineage>
        <taxon>Eukaryota</taxon>
        <taxon>Viridiplantae</taxon>
        <taxon>Streptophyta</taxon>
        <taxon>Embryophyta</taxon>
        <taxon>Tracheophyta</taxon>
        <taxon>Spermatophyta</taxon>
        <taxon>Magnoliopsida</taxon>
        <taxon>eudicotyledons</taxon>
        <taxon>Gunneridae</taxon>
        <taxon>Pentapetalae</taxon>
        <taxon>rosids</taxon>
        <taxon>fabids</taxon>
        <taxon>Fabales</taxon>
        <taxon>Fabaceae</taxon>
        <taxon>Caesalpinioideae</taxon>
        <taxon>Cassia clade</taxon>
        <taxon>Senna</taxon>
    </lineage>
</organism>